<dbReference type="SUPFAM" id="SSF56059">
    <property type="entry name" value="Glutathione synthetase ATP-binding domain-like"/>
    <property type="match status" value="1"/>
</dbReference>
<evidence type="ECO:0000259" key="6">
    <source>
        <dbReference type="Pfam" id="PF03738"/>
    </source>
</evidence>
<keyword evidence="4" id="KW-0067">ATP-binding</keyword>
<sequence length="408" mass="46308">MRLVWVHGEDRDAYLDTWEAEWARFEKDFGFTWAFDRRGQHYLNLHALALSAEEHETLQTAHREVVALFHHVQMHVRLYPEVLTFLGIPTELRSFCLSSPLPYLTAMGRFDWHWTPQGPALLAFNSETPLGQIEACGLQPLIAERCHPYLRDPNQLLGEQLRASLRDSFTRQGGHASSVTGIVGFPSNPEEEATLRLMRRLAHFPGATIIGDIQLLTVNDDQRLCLGDAPLDFLQSFASIEWYTPERDGGALVTALQSEQLHLINPPSTLVLRSNALFALIWLLKGHLPLSLQKVVTKYIPYTSFDPEPLIGQPTMIKPLQQRENQSIRWSSSLLLTDCHEENYVYQRLVPSEALAFPVMRNGRVQMRKLVPAISTFSAQDQPAGYFTRLGTTVLSTQDVCWVPTLVE</sequence>
<dbReference type="Pfam" id="PF03738">
    <property type="entry name" value="GSP_synth"/>
    <property type="match status" value="1"/>
</dbReference>
<keyword evidence="1" id="KW-0436">Ligase</keyword>
<proteinExistence type="predicted"/>
<dbReference type="Proteomes" id="UP000294813">
    <property type="component" value="Unassembled WGS sequence"/>
</dbReference>
<name>A0A4R2S938_9FIRM</name>
<evidence type="ECO:0000256" key="1">
    <source>
        <dbReference type="ARBA" id="ARBA00022598"/>
    </source>
</evidence>
<gene>
    <name evidence="7" type="ORF">EDD73_10197</name>
</gene>
<accession>A0A4R2S938</accession>
<dbReference type="RefSeq" id="WP_131917708.1">
    <property type="nucleotide sequence ID" value="NZ_JAOQNU010000001.1"/>
</dbReference>
<dbReference type="InterPro" id="IPR005494">
    <property type="entry name" value="GSPS_pre-ATP-grasp-like_dom"/>
</dbReference>
<protein>
    <submittedName>
        <fullName evidence="7">Glutathionylspermidine synthase</fullName>
    </submittedName>
</protein>
<evidence type="ECO:0000256" key="3">
    <source>
        <dbReference type="ARBA" id="ARBA00022741"/>
    </source>
</evidence>
<dbReference type="AlphaFoldDB" id="A0A4R2S938"/>
<keyword evidence="8" id="KW-1185">Reference proteome</keyword>
<comment type="caution">
    <text evidence="7">The sequence shown here is derived from an EMBL/GenBank/DDBJ whole genome shotgun (WGS) entry which is preliminary data.</text>
</comment>
<evidence type="ECO:0000313" key="8">
    <source>
        <dbReference type="Proteomes" id="UP000294813"/>
    </source>
</evidence>
<keyword evidence="3" id="KW-0547">Nucleotide-binding</keyword>
<dbReference type="GO" id="GO:0016874">
    <property type="term" value="F:ligase activity"/>
    <property type="evidence" value="ECO:0007669"/>
    <property type="project" value="UniProtKB-KW"/>
</dbReference>
<evidence type="ECO:0000256" key="5">
    <source>
        <dbReference type="ARBA" id="ARBA00022842"/>
    </source>
</evidence>
<dbReference type="GO" id="GO:0005524">
    <property type="term" value="F:ATP binding"/>
    <property type="evidence" value="ECO:0007669"/>
    <property type="project" value="UniProtKB-KW"/>
</dbReference>
<feature type="domain" description="Glutathionylspermidine synthase pre-ATP-grasp-like" evidence="6">
    <location>
        <begin position="23"/>
        <end position="402"/>
    </location>
</feature>
<evidence type="ECO:0000256" key="4">
    <source>
        <dbReference type="ARBA" id="ARBA00022840"/>
    </source>
</evidence>
<reference evidence="7 8" key="1">
    <citation type="submission" date="2019-03" db="EMBL/GenBank/DDBJ databases">
        <title>Genomic Encyclopedia of Type Strains, Phase IV (KMG-IV): sequencing the most valuable type-strain genomes for metagenomic binning, comparative biology and taxonomic classification.</title>
        <authorList>
            <person name="Goeker M."/>
        </authorList>
    </citation>
    <scope>NUCLEOTIDE SEQUENCE [LARGE SCALE GENOMIC DNA]</scope>
    <source>
        <strain evidence="7 8">DSM 11170</strain>
    </source>
</reference>
<keyword evidence="2" id="KW-0479">Metal-binding</keyword>
<organism evidence="7 8">
    <name type="scientific">Heliophilum fasciatum</name>
    <dbReference type="NCBI Taxonomy" id="35700"/>
    <lineage>
        <taxon>Bacteria</taxon>
        <taxon>Bacillati</taxon>
        <taxon>Bacillota</taxon>
        <taxon>Clostridia</taxon>
        <taxon>Eubacteriales</taxon>
        <taxon>Heliobacteriaceae</taxon>
        <taxon>Heliophilum</taxon>
    </lineage>
</organism>
<dbReference type="EMBL" id="SLXT01000001">
    <property type="protein sequence ID" value="TCP68931.1"/>
    <property type="molecule type" value="Genomic_DNA"/>
</dbReference>
<keyword evidence="5" id="KW-0460">Magnesium</keyword>
<evidence type="ECO:0000256" key="2">
    <source>
        <dbReference type="ARBA" id="ARBA00022723"/>
    </source>
</evidence>
<dbReference type="GO" id="GO:0046872">
    <property type="term" value="F:metal ion binding"/>
    <property type="evidence" value="ECO:0007669"/>
    <property type="project" value="UniProtKB-KW"/>
</dbReference>
<evidence type="ECO:0000313" key="7">
    <source>
        <dbReference type="EMBL" id="TCP68931.1"/>
    </source>
</evidence>
<dbReference type="OrthoDB" id="9765517at2"/>